<dbReference type="EMBL" id="JBEGDG010000015">
    <property type="protein sequence ID" value="MEQ6356538.1"/>
    <property type="molecule type" value="Genomic_DNA"/>
</dbReference>
<comment type="caution">
    <text evidence="1">The sequence shown here is derived from an EMBL/GenBank/DDBJ whole genome shotgun (WGS) entry which is preliminary data.</text>
</comment>
<keyword evidence="2" id="KW-1185">Reference proteome</keyword>
<evidence type="ECO:0000313" key="2">
    <source>
        <dbReference type="Proteomes" id="UP001478862"/>
    </source>
</evidence>
<dbReference type="Proteomes" id="UP001478862">
    <property type="component" value="Unassembled WGS sequence"/>
</dbReference>
<accession>A0ABV1MZ62</accession>
<sequence>MRGLINKLKILLPHLTVNLDSSQNFAQRKQVIEHLLNEEIEFLAQTMTLEEYLLFTWEKQNTKVILDMFAYYLTKEEKNLEVLSHKKVKEISKGSERYSNFSCLSEEDKEQLGITTNSSED</sequence>
<organism evidence="1 2">
    <name type="scientific">Lysinibacillus zambalensis</name>
    <dbReference type="NCBI Taxonomy" id="3160866"/>
    <lineage>
        <taxon>Bacteria</taxon>
        <taxon>Bacillati</taxon>
        <taxon>Bacillota</taxon>
        <taxon>Bacilli</taxon>
        <taxon>Bacillales</taxon>
        <taxon>Bacillaceae</taxon>
        <taxon>Lysinibacillus</taxon>
    </lineage>
</organism>
<name>A0ABV1MZ62_9BACI</name>
<protein>
    <submittedName>
        <fullName evidence="1">Uncharacterized protein</fullName>
    </submittedName>
</protein>
<gene>
    <name evidence="1" type="ORF">ABNX05_18095</name>
</gene>
<reference evidence="1 2" key="1">
    <citation type="submission" date="2024-06" db="EMBL/GenBank/DDBJ databases">
        <title>Lysinibacillus zambalefons sp. nov., a Novel Firmicute Isolated from the Poon Bato Zambales Hyperalkaline Spring.</title>
        <authorList>
            <person name="Aja J.A."/>
            <person name="Lazaro J.E.H."/>
            <person name="Llorin L.D."/>
            <person name="Lim K.R."/>
            <person name="Teodosio J."/>
            <person name="Dalisay D.S."/>
        </authorList>
    </citation>
    <scope>NUCLEOTIDE SEQUENCE [LARGE SCALE GENOMIC DNA]</scope>
    <source>
        <strain evidence="1 2">M3</strain>
    </source>
</reference>
<evidence type="ECO:0000313" key="1">
    <source>
        <dbReference type="EMBL" id="MEQ6356538.1"/>
    </source>
</evidence>
<proteinExistence type="predicted"/>
<dbReference type="RefSeq" id="WP_349660983.1">
    <property type="nucleotide sequence ID" value="NZ_JBEGDG010000015.1"/>
</dbReference>